<keyword evidence="5" id="KW-0479">Metal-binding</keyword>
<dbReference type="PANTHER" id="PTHR11918:SF45">
    <property type="entry name" value="THREONYLCARBAMOYLADENOSINE TRNA METHYLTHIOTRANSFERASE"/>
    <property type="match status" value="1"/>
</dbReference>
<dbReference type="PROSITE" id="PS01278">
    <property type="entry name" value="MTTASE_RADICAL"/>
    <property type="match status" value="1"/>
</dbReference>
<gene>
    <name evidence="12" type="ORF">ILEXP_LOCUS4133</name>
</gene>
<dbReference type="SFLD" id="SFLDS00029">
    <property type="entry name" value="Radical_SAM"/>
    <property type="match status" value="1"/>
</dbReference>
<dbReference type="PROSITE" id="PS50926">
    <property type="entry name" value="TRAM"/>
    <property type="match status" value="1"/>
</dbReference>
<dbReference type="InterPro" id="IPR038135">
    <property type="entry name" value="Methylthiotransferase_N_sf"/>
</dbReference>
<keyword evidence="13" id="KW-1185">Reference proteome</keyword>
<dbReference type="InterPro" id="IPR007197">
    <property type="entry name" value="rSAM"/>
</dbReference>
<keyword evidence="7" id="KW-0411">Iron-sulfur</keyword>
<dbReference type="PROSITE" id="PS51449">
    <property type="entry name" value="MTTASE_N"/>
    <property type="match status" value="1"/>
</dbReference>
<feature type="domain" description="Radical SAM core" evidence="11">
    <location>
        <begin position="182"/>
        <end position="451"/>
    </location>
</feature>
<evidence type="ECO:0000259" key="9">
    <source>
        <dbReference type="PROSITE" id="PS50926"/>
    </source>
</evidence>
<evidence type="ECO:0000256" key="2">
    <source>
        <dbReference type="ARBA" id="ARBA00022485"/>
    </source>
</evidence>
<dbReference type="InterPro" id="IPR013848">
    <property type="entry name" value="Methylthiotransferase_N"/>
</dbReference>
<reference evidence="12 13" key="1">
    <citation type="submission" date="2024-02" db="EMBL/GenBank/DDBJ databases">
        <authorList>
            <person name="Vignale AGUSTIN F."/>
            <person name="Sosa J E."/>
            <person name="Modenutti C."/>
        </authorList>
    </citation>
    <scope>NUCLEOTIDE SEQUENCE [LARGE SCALE GENOMIC DNA]</scope>
</reference>
<dbReference type="GO" id="GO:0051539">
    <property type="term" value="F:4 iron, 4 sulfur cluster binding"/>
    <property type="evidence" value="ECO:0007669"/>
    <property type="project" value="UniProtKB-KW"/>
</dbReference>
<protein>
    <recommendedName>
        <fullName evidence="14">Threonylcarbamoyladenosine tRNA methylthiotransferase</fullName>
    </recommendedName>
</protein>
<dbReference type="Gene3D" id="3.40.50.12160">
    <property type="entry name" value="Methylthiotransferase, N-terminal domain"/>
    <property type="match status" value="1"/>
</dbReference>
<comment type="caution">
    <text evidence="12">The sequence shown here is derived from an EMBL/GenBank/DDBJ whole genome shotgun (WGS) entry which is preliminary data.</text>
</comment>
<evidence type="ECO:0008006" key="14">
    <source>
        <dbReference type="Google" id="ProtNLM"/>
    </source>
</evidence>
<dbReference type="GO" id="GO:0016740">
    <property type="term" value="F:transferase activity"/>
    <property type="evidence" value="ECO:0007669"/>
    <property type="project" value="UniProtKB-KW"/>
</dbReference>
<evidence type="ECO:0000313" key="13">
    <source>
        <dbReference type="Proteomes" id="UP001642360"/>
    </source>
</evidence>
<accession>A0ABC8QWI6</accession>
<evidence type="ECO:0000259" key="11">
    <source>
        <dbReference type="PROSITE" id="PS51918"/>
    </source>
</evidence>
<sequence>MEDIEDLLVGSGGAPPGFRLPLAAPGVGVNPKQKKPVRDSLTSPYYSKIPGTQTIYMKTFGCSHNQSDSEYMAGQLSAFGYALSDIPEEADLWLINTCTVKSPSQSAMDTLISKCKIAKKPLVVAGCVPQGSRDLKELEGVSIVGVQQIDRVVEVVEETLKGHEVRLLTRKTLPALDLPKVRKNKFVEILPINVGCLGACTYCKTKHARGHLGSYTVDSLVGRVRNVIADGVKEIWLSSEDTGAYGETDEDFAQTVNLVKEYKFPQVHISQFYPRPEWGVRNKESTPGGVVQGWAMLKAKGVPNLSLSNSARQSFLGNSALKTNQNRLYYVTPLVLDELCGLFLMYSLFLSFFQNPGTPAARMKKVPSTVVKNRSRELTAVFESFTPYHGMEGKVERVWITEIATDGIHLLFLSFFQNPGTPAARMKKVPSTVVKNRSRELTAVFESFTPYHGMEGKVERVWITEIATDGIHLVGHTKGYIQVLIIAPNSMLGTSVVVKITSVGRWSVFGEVMETLNQRDEDTSSSGRMGGDDNCSPCFNLDEPCACSREPESCACELNSCCGQKPLDERTVPVPKNDSLPADQISRNLIGWLIRKRKNHYQKTQENGFVLESKQKQDQALGSILEWSRVDTLLLGGILVSLLTIVALLSYLQSWNLSSE</sequence>
<dbReference type="FunFam" id="3.40.50.12160:FF:000009">
    <property type="entry name" value="threonylcarbamoyladenosine tRNA methylthiotransferase"/>
    <property type="match status" value="1"/>
</dbReference>
<dbReference type="InterPro" id="IPR058240">
    <property type="entry name" value="rSAM_sf"/>
</dbReference>
<evidence type="ECO:0000256" key="5">
    <source>
        <dbReference type="ARBA" id="ARBA00022723"/>
    </source>
</evidence>
<feature type="domain" description="MTTase N-terminal" evidence="10">
    <location>
        <begin position="53"/>
        <end position="161"/>
    </location>
</feature>
<name>A0ABC8QWI6_9AQUA</name>
<feature type="domain" description="TRAM" evidence="9">
    <location>
        <begin position="452"/>
        <end position="514"/>
    </location>
</feature>
<keyword evidence="3" id="KW-0808">Transferase</keyword>
<keyword evidence="2" id="KW-0004">4Fe-4S</keyword>
<dbReference type="InterPro" id="IPR023404">
    <property type="entry name" value="rSAM_horseshoe"/>
</dbReference>
<organism evidence="12 13">
    <name type="scientific">Ilex paraguariensis</name>
    <name type="common">yerba mate</name>
    <dbReference type="NCBI Taxonomy" id="185542"/>
    <lineage>
        <taxon>Eukaryota</taxon>
        <taxon>Viridiplantae</taxon>
        <taxon>Streptophyta</taxon>
        <taxon>Embryophyta</taxon>
        <taxon>Tracheophyta</taxon>
        <taxon>Spermatophyta</taxon>
        <taxon>Magnoliopsida</taxon>
        <taxon>eudicotyledons</taxon>
        <taxon>Gunneridae</taxon>
        <taxon>Pentapetalae</taxon>
        <taxon>asterids</taxon>
        <taxon>campanulids</taxon>
        <taxon>Aquifoliales</taxon>
        <taxon>Aquifoliaceae</taxon>
        <taxon>Ilex</taxon>
    </lineage>
</organism>
<evidence type="ECO:0000256" key="4">
    <source>
        <dbReference type="ARBA" id="ARBA00022691"/>
    </source>
</evidence>
<dbReference type="PANTHER" id="PTHR11918">
    <property type="entry name" value="RADICAL SAM PROTEINS"/>
    <property type="match status" value="1"/>
</dbReference>
<keyword evidence="8" id="KW-1133">Transmembrane helix</keyword>
<dbReference type="AlphaFoldDB" id="A0ABC8QWI6"/>
<dbReference type="GO" id="GO:0046872">
    <property type="term" value="F:metal ion binding"/>
    <property type="evidence" value="ECO:0007669"/>
    <property type="project" value="UniProtKB-KW"/>
</dbReference>
<proteinExistence type="predicted"/>
<dbReference type="Proteomes" id="UP001642360">
    <property type="component" value="Unassembled WGS sequence"/>
</dbReference>
<evidence type="ECO:0000256" key="1">
    <source>
        <dbReference type="ARBA" id="ARBA00001966"/>
    </source>
</evidence>
<evidence type="ECO:0000256" key="6">
    <source>
        <dbReference type="ARBA" id="ARBA00023004"/>
    </source>
</evidence>
<dbReference type="EMBL" id="CAUOFW020000803">
    <property type="protein sequence ID" value="CAK9137114.1"/>
    <property type="molecule type" value="Genomic_DNA"/>
</dbReference>
<keyword evidence="6" id="KW-0408">Iron</keyword>
<keyword evidence="8" id="KW-0812">Transmembrane</keyword>
<evidence type="ECO:0000256" key="7">
    <source>
        <dbReference type="ARBA" id="ARBA00023014"/>
    </source>
</evidence>
<keyword evidence="8" id="KW-0472">Membrane</keyword>
<evidence type="ECO:0000256" key="3">
    <source>
        <dbReference type="ARBA" id="ARBA00022679"/>
    </source>
</evidence>
<evidence type="ECO:0000259" key="10">
    <source>
        <dbReference type="PROSITE" id="PS51449"/>
    </source>
</evidence>
<evidence type="ECO:0000313" key="12">
    <source>
        <dbReference type="EMBL" id="CAK9137114.1"/>
    </source>
</evidence>
<comment type="cofactor">
    <cofactor evidence="1">
        <name>[4Fe-4S] cluster</name>
        <dbReference type="ChEBI" id="CHEBI:49883"/>
    </cofactor>
</comment>
<dbReference type="PROSITE" id="PS51918">
    <property type="entry name" value="RADICAL_SAM"/>
    <property type="match status" value="1"/>
</dbReference>
<dbReference type="InterPro" id="IPR020612">
    <property type="entry name" value="Methylthiotransferase_CS"/>
</dbReference>
<dbReference type="InterPro" id="IPR002792">
    <property type="entry name" value="TRAM_dom"/>
</dbReference>
<dbReference type="Gene3D" id="3.80.30.20">
    <property type="entry name" value="tm_1862 like domain"/>
    <property type="match status" value="2"/>
</dbReference>
<dbReference type="Pfam" id="PF00919">
    <property type="entry name" value="UPF0004"/>
    <property type="match status" value="1"/>
</dbReference>
<keyword evidence="4" id="KW-0949">S-adenosyl-L-methionine</keyword>
<evidence type="ECO:0000256" key="8">
    <source>
        <dbReference type="SAM" id="Phobius"/>
    </source>
</evidence>
<dbReference type="SUPFAM" id="SSF102114">
    <property type="entry name" value="Radical SAM enzymes"/>
    <property type="match status" value="1"/>
</dbReference>
<feature type="transmembrane region" description="Helical" evidence="8">
    <location>
        <begin position="633"/>
        <end position="652"/>
    </location>
</feature>